<feature type="compositionally biased region" description="Acidic residues" evidence="3">
    <location>
        <begin position="55"/>
        <end position="76"/>
    </location>
</feature>
<evidence type="ECO:0000256" key="4">
    <source>
        <dbReference type="SAM" id="Phobius"/>
    </source>
</evidence>
<dbReference type="PANTHER" id="PTHR37042">
    <property type="entry name" value="OUTER MEMBRANE PROTEIN RV1973"/>
    <property type="match status" value="1"/>
</dbReference>
<protein>
    <recommendedName>
        <fullName evidence="7">Mce protein</fullName>
    </recommendedName>
</protein>
<feature type="transmembrane region" description="Helical" evidence="4">
    <location>
        <begin position="92"/>
        <end position="113"/>
    </location>
</feature>
<feature type="region of interest" description="Disordered" evidence="3">
    <location>
        <begin position="1"/>
        <end position="87"/>
    </location>
</feature>
<accession>A0ABQ4V7U6</accession>
<dbReference type="EMBL" id="BPRH01001350">
    <property type="protein sequence ID" value="GJF13032.1"/>
    <property type="molecule type" value="Genomic_DNA"/>
</dbReference>
<proteinExistence type="predicted"/>
<keyword evidence="4" id="KW-0812">Transmembrane</keyword>
<sequence length="242" mass="25507">MKSPAGNAGPHSESDGDDGPTSTSPAAESASDVSVSDGHAVEADPDEAAAQAGGDDVEGDDVETVVDDEPVDDEPVDPQQRSRTKGRSAMRWIAAVVLVAVLAVAGVEGWQLYQHHQRDVAAEQALEAAKKFTLTLTTIDPNAVGTNITDVLDGSTGEFKNLYQQSSAQLRQVLVDNKATANGMVVEAAVKSATKDKVEVVLFVDQAVSNATSPEPQLDRSRVVMTMEKVDGRWLASKVDLP</sequence>
<dbReference type="Proteomes" id="UP001060504">
    <property type="component" value="Unassembled WGS sequence"/>
</dbReference>
<gene>
    <name evidence="5" type="ORF">NGTWS1702_12750</name>
</gene>
<evidence type="ECO:0008006" key="7">
    <source>
        <dbReference type="Google" id="ProtNLM"/>
    </source>
</evidence>
<evidence type="ECO:0000256" key="3">
    <source>
        <dbReference type="SAM" id="MobiDB-lite"/>
    </source>
</evidence>
<evidence type="ECO:0000256" key="1">
    <source>
        <dbReference type="ARBA" id="ARBA00004370"/>
    </source>
</evidence>
<evidence type="ECO:0000256" key="2">
    <source>
        <dbReference type="ARBA" id="ARBA00023136"/>
    </source>
</evidence>
<comment type="subcellular location">
    <subcellularLocation>
        <location evidence="1">Membrane</location>
    </subcellularLocation>
</comment>
<evidence type="ECO:0000313" key="6">
    <source>
        <dbReference type="Proteomes" id="UP001060504"/>
    </source>
</evidence>
<feature type="compositionally biased region" description="Low complexity" evidence="3">
    <location>
        <begin position="20"/>
        <end position="37"/>
    </location>
</feature>
<keyword evidence="2 4" id="KW-0472">Membrane</keyword>
<keyword evidence="6" id="KW-1185">Reference proteome</keyword>
<keyword evidence="4" id="KW-1133">Transmembrane helix</keyword>
<dbReference type="PANTHER" id="PTHR37042:SF4">
    <property type="entry name" value="OUTER MEMBRANE PROTEIN RV1973"/>
    <property type="match status" value="1"/>
</dbReference>
<evidence type="ECO:0000313" key="5">
    <source>
        <dbReference type="EMBL" id="GJF13032.1"/>
    </source>
</evidence>
<name>A0ABQ4V7U6_9MYCO</name>
<reference evidence="5 6" key="1">
    <citation type="submission" date="2021-08" db="EMBL/GenBank/DDBJ databases">
        <title>Draft genome sequence of Mycolicibacterium sp. NGTWS1702 strain.</title>
        <authorList>
            <person name="Matsumoto M."/>
            <person name="Tang B.C.C."/>
            <person name="Machida Y."/>
            <person name="Matoyama H."/>
            <person name="Kishihara T."/>
            <person name="Sato S."/>
            <person name="Kondo I."/>
            <person name="Sano M."/>
            <person name="Kato G."/>
        </authorList>
    </citation>
    <scope>NUCLEOTIDE SEQUENCE [LARGE SCALE GENOMIC DNA]</scope>
    <source>
        <strain evidence="5 6">NGTWSNA01</strain>
    </source>
</reference>
<comment type="caution">
    <text evidence="5">The sequence shown here is derived from an EMBL/GenBank/DDBJ whole genome shotgun (WGS) entry which is preliminary data.</text>
</comment>
<organism evidence="5 6">
    <name type="scientific">Mycolicibacterium cyprinidarum</name>
    <dbReference type="NCBI Taxonomy" id="2860311"/>
    <lineage>
        <taxon>Bacteria</taxon>
        <taxon>Bacillati</taxon>
        <taxon>Actinomycetota</taxon>
        <taxon>Actinomycetes</taxon>
        <taxon>Mycobacteriales</taxon>
        <taxon>Mycobacteriaceae</taxon>
        <taxon>Mycolicibacterium</taxon>
    </lineage>
</organism>